<dbReference type="Proteomes" id="UP000658656">
    <property type="component" value="Unassembled WGS sequence"/>
</dbReference>
<accession>A0A8H9J415</accession>
<organism evidence="1 2">
    <name type="scientific">Amycolatopsis bartoniae</name>
    <dbReference type="NCBI Taxonomy" id="941986"/>
    <lineage>
        <taxon>Bacteria</taxon>
        <taxon>Bacillati</taxon>
        <taxon>Actinomycetota</taxon>
        <taxon>Actinomycetes</taxon>
        <taxon>Pseudonocardiales</taxon>
        <taxon>Pseudonocardiaceae</taxon>
        <taxon>Amycolatopsis</taxon>
    </lineage>
</organism>
<dbReference type="EMBL" id="BNAV01000010">
    <property type="protein sequence ID" value="GHF74378.1"/>
    <property type="molecule type" value="Genomic_DNA"/>
</dbReference>
<dbReference type="AlphaFoldDB" id="A0A8H9J415"/>
<reference evidence="1" key="2">
    <citation type="submission" date="2020-09" db="EMBL/GenBank/DDBJ databases">
        <authorList>
            <person name="Sun Q."/>
            <person name="Zhou Y."/>
        </authorList>
    </citation>
    <scope>NUCLEOTIDE SEQUENCE</scope>
    <source>
        <strain evidence="1">CGMCC 4.7679</strain>
    </source>
</reference>
<sequence>MNAAADDWRRMAQEEFLPPGTTLVRTAYGPPRPGWEHDHCVFCFTKLVPLDAALEHRDALTEGYTTTRGTAYYWLCSTCVADFADEYGWNLQE</sequence>
<dbReference type="OrthoDB" id="1362328at2"/>
<evidence type="ECO:0000313" key="1">
    <source>
        <dbReference type="EMBL" id="GHF74378.1"/>
    </source>
</evidence>
<comment type="caution">
    <text evidence="1">The sequence shown here is derived from an EMBL/GenBank/DDBJ whole genome shotgun (WGS) entry which is preliminary data.</text>
</comment>
<name>A0A8H9J415_9PSEU</name>
<dbReference type="RefSeq" id="WP_145935752.1">
    <property type="nucleotide sequence ID" value="NZ_BNAV01000010.1"/>
</dbReference>
<protein>
    <submittedName>
        <fullName evidence="1">Uncharacterized protein</fullName>
    </submittedName>
</protein>
<keyword evidence="2" id="KW-1185">Reference proteome</keyword>
<reference evidence="1" key="1">
    <citation type="journal article" date="2014" name="Int. J. Syst. Evol. Microbiol.">
        <title>Complete genome sequence of Corynebacterium casei LMG S-19264T (=DSM 44701T), isolated from a smear-ripened cheese.</title>
        <authorList>
            <consortium name="US DOE Joint Genome Institute (JGI-PGF)"/>
            <person name="Walter F."/>
            <person name="Albersmeier A."/>
            <person name="Kalinowski J."/>
            <person name="Ruckert C."/>
        </authorList>
    </citation>
    <scope>NUCLEOTIDE SEQUENCE</scope>
    <source>
        <strain evidence="1">CGMCC 4.7679</strain>
    </source>
</reference>
<proteinExistence type="predicted"/>
<gene>
    <name evidence="1" type="ORF">GCM10017566_55220</name>
</gene>
<evidence type="ECO:0000313" key="2">
    <source>
        <dbReference type="Proteomes" id="UP000658656"/>
    </source>
</evidence>